<accession>A0A645AHE3</accession>
<organism evidence="1">
    <name type="scientific">bioreactor metagenome</name>
    <dbReference type="NCBI Taxonomy" id="1076179"/>
    <lineage>
        <taxon>unclassified sequences</taxon>
        <taxon>metagenomes</taxon>
        <taxon>ecological metagenomes</taxon>
    </lineage>
</organism>
<reference evidence="1" key="1">
    <citation type="submission" date="2019-08" db="EMBL/GenBank/DDBJ databases">
        <authorList>
            <person name="Kucharzyk K."/>
            <person name="Murdoch R.W."/>
            <person name="Higgins S."/>
            <person name="Loffler F."/>
        </authorList>
    </citation>
    <scope>NUCLEOTIDE SEQUENCE</scope>
</reference>
<evidence type="ECO:0000313" key="1">
    <source>
        <dbReference type="EMBL" id="MPM52615.1"/>
    </source>
</evidence>
<gene>
    <name evidence="1" type="ORF">SDC9_99375</name>
</gene>
<dbReference type="EMBL" id="VSSQ01013944">
    <property type="protein sequence ID" value="MPM52615.1"/>
    <property type="molecule type" value="Genomic_DNA"/>
</dbReference>
<dbReference type="AlphaFoldDB" id="A0A645AHE3"/>
<sequence length="74" mass="8689">MLKENIGFYIEKETYLKFLEDNNYACFWTILSEKRIIGGSMTSQNDFNNIIKSGVIYLDKHNNLVENTSIYVNE</sequence>
<comment type="caution">
    <text evidence="1">The sequence shown here is derived from an EMBL/GenBank/DDBJ whole genome shotgun (WGS) entry which is preliminary data.</text>
</comment>
<protein>
    <submittedName>
        <fullName evidence="1">Uncharacterized protein</fullName>
    </submittedName>
</protein>
<proteinExistence type="predicted"/>
<name>A0A645AHE3_9ZZZZ</name>